<dbReference type="PANTHER" id="PTHR13087:SF0">
    <property type="entry name" value="NFKB ACTIVATING PROTEIN LIKE"/>
    <property type="match status" value="1"/>
</dbReference>
<evidence type="ECO:0000313" key="5">
    <source>
        <dbReference type="Proteomes" id="UP000467840"/>
    </source>
</evidence>
<feature type="domain" description="NF-kappa-B-activating protein C-terminal" evidence="3">
    <location>
        <begin position="170"/>
        <end position="247"/>
    </location>
</feature>
<dbReference type="PANTHER" id="PTHR13087">
    <property type="entry name" value="NF-KAPPA B ACTIVATING PROTEIN"/>
    <property type="match status" value="1"/>
</dbReference>
<sequence>MSVTYRGRLRSGSPEYFQVPQEKAQALGQGKHILRWKSSEGGAPTSILEALVMEGILSPGIQDHMIPDSGEDRRRRKKSWKSSSTSEGSAAREVQKKSEEEDRYSDSNDSESEGSEYESKKRKRGSGSKRSKKKRLKMVAEINDEAQKKPVLDNEPMVGPMPLPRAKGHINYGGALRQGEGDAIAQYVQQGKRIPRRGEVGLDADAIQKYESLGHVMSGDRHQRMNAIRIGKENQVYSAEDKRALAIYV</sequence>
<reference evidence="4 5" key="1">
    <citation type="journal article" date="2020" name="Mol. Plant">
        <title>The Chromosome-Based Rubber Tree Genome Provides New Insights into Spurge Genome Evolution and Rubber Biosynthesis.</title>
        <authorList>
            <person name="Liu J."/>
            <person name="Shi C."/>
            <person name="Shi C.C."/>
            <person name="Li W."/>
            <person name="Zhang Q.J."/>
            <person name="Zhang Y."/>
            <person name="Li K."/>
            <person name="Lu H.F."/>
            <person name="Shi C."/>
            <person name="Zhu S.T."/>
            <person name="Xiao Z.Y."/>
            <person name="Nan H."/>
            <person name="Yue Y."/>
            <person name="Zhu X.G."/>
            <person name="Wu Y."/>
            <person name="Hong X.N."/>
            <person name="Fan G.Y."/>
            <person name="Tong Y."/>
            <person name="Zhang D."/>
            <person name="Mao C.L."/>
            <person name="Liu Y.L."/>
            <person name="Hao S.J."/>
            <person name="Liu W.Q."/>
            <person name="Lv M.Q."/>
            <person name="Zhang H.B."/>
            <person name="Liu Y."/>
            <person name="Hu-Tang G.R."/>
            <person name="Wang J.P."/>
            <person name="Wang J.H."/>
            <person name="Sun Y.H."/>
            <person name="Ni S.B."/>
            <person name="Chen W.B."/>
            <person name="Zhang X.C."/>
            <person name="Jiao Y.N."/>
            <person name="Eichler E.E."/>
            <person name="Li G.H."/>
            <person name="Liu X."/>
            <person name="Gao L.Z."/>
        </authorList>
    </citation>
    <scope>NUCLEOTIDE SEQUENCE [LARGE SCALE GENOMIC DNA]</scope>
    <source>
        <strain evidence="5">cv. GT1</strain>
        <tissue evidence="4">Leaf</tissue>
    </source>
</reference>
<evidence type="ECO:0000259" key="3">
    <source>
        <dbReference type="Pfam" id="PF06047"/>
    </source>
</evidence>
<gene>
    <name evidence="4" type="ORF">GH714_036958</name>
</gene>
<protein>
    <recommendedName>
        <fullName evidence="3">NF-kappa-B-activating protein C-terminal domain-containing protein</fullName>
    </recommendedName>
</protein>
<dbReference type="GO" id="GO:0003682">
    <property type="term" value="F:chromatin binding"/>
    <property type="evidence" value="ECO:0007669"/>
    <property type="project" value="InterPro"/>
</dbReference>
<proteinExistence type="inferred from homology"/>
<organism evidence="4 5">
    <name type="scientific">Hevea brasiliensis</name>
    <name type="common">Para rubber tree</name>
    <name type="synonym">Siphonia brasiliensis</name>
    <dbReference type="NCBI Taxonomy" id="3981"/>
    <lineage>
        <taxon>Eukaryota</taxon>
        <taxon>Viridiplantae</taxon>
        <taxon>Streptophyta</taxon>
        <taxon>Embryophyta</taxon>
        <taxon>Tracheophyta</taxon>
        <taxon>Spermatophyta</taxon>
        <taxon>Magnoliopsida</taxon>
        <taxon>eudicotyledons</taxon>
        <taxon>Gunneridae</taxon>
        <taxon>Pentapetalae</taxon>
        <taxon>rosids</taxon>
        <taxon>fabids</taxon>
        <taxon>Malpighiales</taxon>
        <taxon>Euphorbiaceae</taxon>
        <taxon>Crotonoideae</taxon>
        <taxon>Micrandreae</taxon>
        <taxon>Hevea</taxon>
    </lineage>
</organism>
<accession>A0A6A6MMD0</accession>
<dbReference type="AlphaFoldDB" id="A0A6A6MMD0"/>
<dbReference type="Proteomes" id="UP000467840">
    <property type="component" value="Chromosome 15"/>
</dbReference>
<feature type="region of interest" description="Disordered" evidence="2">
    <location>
        <begin position="60"/>
        <end position="136"/>
    </location>
</feature>
<name>A0A6A6MMD0_HEVBR</name>
<dbReference type="InterPro" id="IPR040466">
    <property type="entry name" value="NKAP"/>
</dbReference>
<comment type="caution">
    <text evidence="4">The sequence shown here is derived from an EMBL/GenBank/DDBJ whole genome shotgun (WGS) entry which is preliminary data.</text>
</comment>
<dbReference type="GO" id="GO:0005634">
    <property type="term" value="C:nucleus"/>
    <property type="evidence" value="ECO:0007669"/>
    <property type="project" value="TreeGrafter"/>
</dbReference>
<keyword evidence="5" id="KW-1185">Reference proteome</keyword>
<dbReference type="Pfam" id="PF06047">
    <property type="entry name" value="Nkap_C"/>
    <property type="match status" value="1"/>
</dbReference>
<feature type="compositionally biased region" description="Basic and acidic residues" evidence="2">
    <location>
        <begin position="93"/>
        <end position="106"/>
    </location>
</feature>
<evidence type="ECO:0000256" key="1">
    <source>
        <dbReference type="ARBA" id="ARBA00009313"/>
    </source>
</evidence>
<dbReference type="GO" id="GO:0010468">
    <property type="term" value="P:regulation of gene expression"/>
    <property type="evidence" value="ECO:0007669"/>
    <property type="project" value="TreeGrafter"/>
</dbReference>
<dbReference type="InterPro" id="IPR009269">
    <property type="entry name" value="NKAP_C"/>
</dbReference>
<evidence type="ECO:0000256" key="2">
    <source>
        <dbReference type="SAM" id="MobiDB-lite"/>
    </source>
</evidence>
<comment type="similarity">
    <text evidence="1">Belongs to the NKAP family.</text>
</comment>
<feature type="compositionally biased region" description="Basic residues" evidence="2">
    <location>
        <begin position="120"/>
        <end position="136"/>
    </location>
</feature>
<dbReference type="EMBL" id="JAAGAX010000005">
    <property type="protein sequence ID" value="KAF2314860.1"/>
    <property type="molecule type" value="Genomic_DNA"/>
</dbReference>
<evidence type="ECO:0000313" key="4">
    <source>
        <dbReference type="EMBL" id="KAF2314860.1"/>
    </source>
</evidence>